<dbReference type="Proteomes" id="UP001489719">
    <property type="component" value="Unassembled WGS sequence"/>
</dbReference>
<dbReference type="EMBL" id="MU970042">
    <property type="protein sequence ID" value="KAK9325217.1"/>
    <property type="molecule type" value="Genomic_DNA"/>
</dbReference>
<evidence type="ECO:0000313" key="1">
    <source>
        <dbReference type="EMBL" id="KAK9325217.1"/>
    </source>
</evidence>
<accession>A0ACC3TVL8</accession>
<protein>
    <submittedName>
        <fullName evidence="1">Lysophospholipase catalytic domain-containing protein</fullName>
    </submittedName>
</protein>
<name>A0ACC3TVL8_9ASCO</name>
<evidence type="ECO:0000313" key="2">
    <source>
        <dbReference type="Proteomes" id="UP001489719"/>
    </source>
</evidence>
<organism evidence="1 2">
    <name type="scientific">Lipomyces orientalis</name>
    <dbReference type="NCBI Taxonomy" id="1233043"/>
    <lineage>
        <taxon>Eukaryota</taxon>
        <taxon>Fungi</taxon>
        <taxon>Dikarya</taxon>
        <taxon>Ascomycota</taxon>
        <taxon>Saccharomycotina</taxon>
        <taxon>Lipomycetes</taxon>
        <taxon>Lipomycetales</taxon>
        <taxon>Lipomycetaceae</taxon>
        <taxon>Lipomyces</taxon>
    </lineage>
</organism>
<gene>
    <name evidence="1" type="ORF">V1517DRAFT_315060</name>
</gene>
<proteinExistence type="predicted"/>
<comment type="caution">
    <text evidence="1">The sequence shown here is derived from an EMBL/GenBank/DDBJ whole genome shotgun (WGS) entry which is preliminary data.</text>
</comment>
<keyword evidence="2" id="KW-1185">Reference proteome</keyword>
<sequence>MIPITSSLWTFFLLLGLLLTRAVCAELTYEDDYEIIARAEAYLDAMNRRDVALASGLSKRSFTNSANYTPTRTPCPSGSLVRLASAGLSSDESQYVDERNNMTRDALVSLLDRIGLDDFDASDFLGSNTSIKIGLAISGGGYRAMLSGAGFLAAADNRTVNATDSGHIGGLLQASTYLVGLSGGSWLVGSMVMNNFSSVQDLQTDPVLWDLSNSLLSPKGVNITAADEFYAQVVDEIAGKADAGFETSLTDIWGRLLSQQMFNYSGGGPGLVWSDIADTGPFASRELPFPMVTVVGVTEGEVVDIETTTAFEFSPYEMGSWDNTVGAFFLTKYLGSEAVNGTPANSNECVVGFDNAGFVIGTSSSLFNLSPLNSSLVLNTFLPSQLMSALGETGNDSYTQGVAVFAPNPFFGVDDANMRLDPLIGLADGGEDGQNVPLLPLLQPEREVDVIFALDNSANLESGWPNGEALITTYERQYIRESAALPYVPDNNSFVALNLTRQPTFFGCDASNMSTITPLIVYMANYPYSYLTNTSTLKLTYTTEEIEGFITNGYNLGTQGNGTIDSEWPACMACALIHREVERRGIEHTAQCQQCMQNHCWDGSIATANATFEQIYPDLLINANTSSTAAVSSSTTTSTASATTTSTASATTVIDAASESASTSVALSASSSSLSLSSSASESASSTPSATSTNAAGGVAVPVWTGAGCAVAIALFDNFFYYFL</sequence>
<reference evidence="2" key="1">
    <citation type="journal article" date="2024" name="Front. Bioeng. Biotechnol.">
        <title>Genome-scale model development and genomic sequencing of the oleaginous clade Lipomyces.</title>
        <authorList>
            <person name="Czajka J.J."/>
            <person name="Han Y."/>
            <person name="Kim J."/>
            <person name="Mondo S.J."/>
            <person name="Hofstad B.A."/>
            <person name="Robles A."/>
            <person name="Haridas S."/>
            <person name="Riley R."/>
            <person name="LaButti K."/>
            <person name="Pangilinan J."/>
            <person name="Andreopoulos W."/>
            <person name="Lipzen A."/>
            <person name="Yan J."/>
            <person name="Wang M."/>
            <person name="Ng V."/>
            <person name="Grigoriev I.V."/>
            <person name="Spatafora J.W."/>
            <person name="Magnuson J.K."/>
            <person name="Baker S.E."/>
            <person name="Pomraning K.R."/>
        </authorList>
    </citation>
    <scope>NUCLEOTIDE SEQUENCE [LARGE SCALE GENOMIC DNA]</scope>
    <source>
        <strain evidence="2">CBS 10300</strain>
    </source>
</reference>